<dbReference type="EMBL" id="VJXR01000003">
    <property type="protein sequence ID" value="TRW47321.1"/>
    <property type="molecule type" value="Genomic_DNA"/>
</dbReference>
<evidence type="ECO:0000256" key="5">
    <source>
        <dbReference type="ARBA" id="ARBA00023136"/>
    </source>
</evidence>
<dbReference type="InterPro" id="IPR001123">
    <property type="entry name" value="LeuE-type"/>
</dbReference>
<dbReference type="GO" id="GO:0015171">
    <property type="term" value="F:amino acid transmembrane transporter activity"/>
    <property type="evidence" value="ECO:0007669"/>
    <property type="project" value="TreeGrafter"/>
</dbReference>
<keyword evidence="2" id="KW-1003">Cell membrane</keyword>
<reference evidence="8 9" key="1">
    <citation type="submission" date="2019-07" db="EMBL/GenBank/DDBJ databases">
        <title>Georgenia wutianyii sp. nov. and Georgenia *** sp. nov. isolated from plateau pika (Ochotona curzoniae) in the Qinghai-Tibet plateau of China.</title>
        <authorList>
            <person name="Tian Z."/>
        </authorList>
    </citation>
    <scope>NUCLEOTIDE SEQUENCE [LARGE SCALE GENOMIC DNA]</scope>
    <source>
        <strain evidence="8 9">Z446</strain>
    </source>
</reference>
<proteinExistence type="predicted"/>
<evidence type="ECO:0000313" key="9">
    <source>
        <dbReference type="Proteomes" id="UP000318693"/>
    </source>
</evidence>
<comment type="subcellular location">
    <subcellularLocation>
        <location evidence="1">Cell membrane</location>
        <topology evidence="1">Multi-pass membrane protein</topology>
    </subcellularLocation>
</comment>
<dbReference type="AlphaFoldDB" id="A0A552WWW4"/>
<dbReference type="PANTHER" id="PTHR30086">
    <property type="entry name" value="ARGININE EXPORTER PROTEIN ARGO"/>
    <property type="match status" value="1"/>
</dbReference>
<name>A0A552WWW4_9MICO</name>
<feature type="transmembrane region" description="Helical" evidence="7">
    <location>
        <begin position="6"/>
        <end position="29"/>
    </location>
</feature>
<evidence type="ECO:0000256" key="6">
    <source>
        <dbReference type="SAM" id="MobiDB-lite"/>
    </source>
</evidence>
<dbReference type="GO" id="GO:0005886">
    <property type="term" value="C:plasma membrane"/>
    <property type="evidence" value="ECO:0007669"/>
    <property type="project" value="UniProtKB-SubCell"/>
</dbReference>
<sequence>MSAALLAGAAAGYAIAIPVGAIAAYLITLGAQHGWRTATGGALGAAVVDGLYAAVAVFLGGLVAPGIAAVAEPLRWVSAAVLLVLALWLVRPAFTARPAEDRPRAATAPGAREPAGTPPSARPRTVTSPARAFVVVLGLTLVNPTTVVYFAALVTGSAVNPSAGPAERLTFVLGAFLASASWQLLLAGAGSTLGRFLAGPAGRRWTAVVGGGVVALLAVKVALGR</sequence>
<gene>
    <name evidence="8" type="ORF">FJ693_02180</name>
</gene>
<keyword evidence="4 7" id="KW-1133">Transmembrane helix</keyword>
<comment type="caution">
    <text evidence="8">The sequence shown here is derived from an EMBL/GenBank/DDBJ whole genome shotgun (WGS) entry which is preliminary data.</text>
</comment>
<keyword evidence="5 7" id="KW-0472">Membrane</keyword>
<feature type="region of interest" description="Disordered" evidence="6">
    <location>
        <begin position="100"/>
        <end position="125"/>
    </location>
</feature>
<feature type="transmembrane region" description="Helical" evidence="7">
    <location>
        <begin position="41"/>
        <end position="64"/>
    </location>
</feature>
<dbReference type="RefSeq" id="WP_143416893.1">
    <property type="nucleotide sequence ID" value="NZ_VJXR01000003.1"/>
</dbReference>
<evidence type="ECO:0000256" key="3">
    <source>
        <dbReference type="ARBA" id="ARBA00022692"/>
    </source>
</evidence>
<feature type="transmembrane region" description="Helical" evidence="7">
    <location>
        <begin position="76"/>
        <end position="94"/>
    </location>
</feature>
<evidence type="ECO:0000313" key="8">
    <source>
        <dbReference type="EMBL" id="TRW47321.1"/>
    </source>
</evidence>
<evidence type="ECO:0000256" key="4">
    <source>
        <dbReference type="ARBA" id="ARBA00022989"/>
    </source>
</evidence>
<feature type="transmembrane region" description="Helical" evidence="7">
    <location>
        <begin position="205"/>
        <end position="223"/>
    </location>
</feature>
<dbReference type="PANTHER" id="PTHR30086:SF20">
    <property type="entry name" value="ARGININE EXPORTER PROTEIN ARGO-RELATED"/>
    <property type="match status" value="1"/>
</dbReference>
<evidence type="ECO:0000256" key="7">
    <source>
        <dbReference type="SAM" id="Phobius"/>
    </source>
</evidence>
<dbReference type="Pfam" id="PF01810">
    <property type="entry name" value="LysE"/>
    <property type="match status" value="1"/>
</dbReference>
<dbReference type="Proteomes" id="UP000318693">
    <property type="component" value="Unassembled WGS sequence"/>
</dbReference>
<keyword evidence="3 7" id="KW-0812">Transmembrane</keyword>
<feature type="transmembrane region" description="Helical" evidence="7">
    <location>
        <begin position="171"/>
        <end position="193"/>
    </location>
</feature>
<protein>
    <submittedName>
        <fullName evidence="8">Lysine transporter LysE</fullName>
    </submittedName>
</protein>
<keyword evidence="9" id="KW-1185">Reference proteome</keyword>
<evidence type="ECO:0000256" key="2">
    <source>
        <dbReference type="ARBA" id="ARBA00022475"/>
    </source>
</evidence>
<accession>A0A552WWW4</accession>
<organism evidence="8 9">
    <name type="scientific">Georgenia yuyongxinii</name>
    <dbReference type="NCBI Taxonomy" id="2589797"/>
    <lineage>
        <taxon>Bacteria</taxon>
        <taxon>Bacillati</taxon>
        <taxon>Actinomycetota</taxon>
        <taxon>Actinomycetes</taxon>
        <taxon>Micrococcales</taxon>
        <taxon>Bogoriellaceae</taxon>
        <taxon>Georgenia</taxon>
    </lineage>
</organism>
<feature type="transmembrane region" description="Helical" evidence="7">
    <location>
        <begin position="132"/>
        <end position="151"/>
    </location>
</feature>
<evidence type="ECO:0000256" key="1">
    <source>
        <dbReference type="ARBA" id="ARBA00004651"/>
    </source>
</evidence>